<comment type="caution">
    <text evidence="9">The sequence shown here is derived from an EMBL/GenBank/DDBJ whole genome shotgun (WGS) entry which is preliminary data.</text>
</comment>
<evidence type="ECO:0000313" key="9">
    <source>
        <dbReference type="EMBL" id="NKI18564.1"/>
    </source>
</evidence>
<keyword evidence="5 7" id="KW-1133">Transmembrane helix</keyword>
<keyword evidence="2" id="KW-0813">Transport</keyword>
<feature type="transmembrane region" description="Helical" evidence="7">
    <location>
        <begin position="237"/>
        <end position="254"/>
    </location>
</feature>
<evidence type="ECO:0000256" key="4">
    <source>
        <dbReference type="ARBA" id="ARBA00022692"/>
    </source>
</evidence>
<sequence length="557" mass="59714">MGNTPKDSGEKAGIFSPLGHSTFRSMWVSNTVSNAGSLIQSVAAAWIMTSISTADHVALVQTATFLPMALLALPAGAVADIFDRRKVQMVCFLLSMVAAALMTLISWLDMITPWNLLGLCALVGTGAALAAPARGASVAEQVPKVLIPQAVALNNISYNVARSVGPALGGMLVSAFGATVAFALNTLSFLPMLESLRRWQRQAESSRLPPEGMLRSINSGVRYVLNMQPLRRAMGRAFVVCFFGAALPSLMPLIASELLQGSANTFGLMLGCFGVGAVCGIFVLDPLRTRLGNEGTLRLCSALVAGGILALAYSRNVYLDYAILLAAGMAWMVITTTISVMVQLFVPRWVMGRAIATSSAAITLGVATGAWLWGVIARDYGLIIAFDVAAAGLLATIVLGVLLPVADRTSATELDEVALSDPDVNLAITGRSGPITIDLQYRIALDEARDFYKLMREQGKARRRNGAYDWSLSRNIGDPEVWSERFSCPTWNDYLRLRGRRTLEESAMHNKAMAMHIGAEPVKVSRWLGRPSGSVRWSDDVPDRGDDAIHLQGPGVQ</sequence>
<protein>
    <submittedName>
        <fullName evidence="9">MFS transporter</fullName>
    </submittedName>
</protein>
<feature type="transmembrane region" description="Helical" evidence="7">
    <location>
        <begin position="58"/>
        <end position="82"/>
    </location>
</feature>
<gene>
    <name evidence="9" type="ORF">HCU74_14195</name>
</gene>
<dbReference type="CDD" id="cd06173">
    <property type="entry name" value="MFS_MefA_like"/>
    <property type="match status" value="1"/>
</dbReference>
<feature type="transmembrane region" description="Helical" evidence="7">
    <location>
        <begin position="321"/>
        <end position="342"/>
    </location>
</feature>
<evidence type="ECO:0000256" key="3">
    <source>
        <dbReference type="ARBA" id="ARBA00022475"/>
    </source>
</evidence>
<dbReference type="EMBL" id="JAAWWK010000005">
    <property type="protein sequence ID" value="NKI18564.1"/>
    <property type="molecule type" value="Genomic_DNA"/>
</dbReference>
<dbReference type="InterPro" id="IPR010290">
    <property type="entry name" value="TM_effector"/>
</dbReference>
<feature type="transmembrane region" description="Helical" evidence="7">
    <location>
        <begin position="266"/>
        <end position="284"/>
    </location>
</feature>
<evidence type="ECO:0000313" key="10">
    <source>
        <dbReference type="Proteomes" id="UP000765845"/>
    </source>
</evidence>
<dbReference type="Proteomes" id="UP000765845">
    <property type="component" value="Unassembled WGS sequence"/>
</dbReference>
<feature type="transmembrane region" description="Helical" evidence="7">
    <location>
        <begin position="354"/>
        <end position="374"/>
    </location>
</feature>
<accession>A0ABX1GK80</accession>
<dbReference type="InterPro" id="IPR020846">
    <property type="entry name" value="MFS_dom"/>
</dbReference>
<evidence type="ECO:0000256" key="7">
    <source>
        <dbReference type="SAM" id="Phobius"/>
    </source>
</evidence>
<evidence type="ECO:0000256" key="6">
    <source>
        <dbReference type="ARBA" id="ARBA00023136"/>
    </source>
</evidence>
<dbReference type="Gene3D" id="1.20.1250.20">
    <property type="entry name" value="MFS general substrate transporter like domains"/>
    <property type="match status" value="1"/>
</dbReference>
<dbReference type="SUPFAM" id="SSF103473">
    <property type="entry name" value="MFS general substrate transporter"/>
    <property type="match status" value="1"/>
</dbReference>
<feature type="transmembrane region" description="Helical" evidence="7">
    <location>
        <begin position="89"/>
        <end position="108"/>
    </location>
</feature>
<dbReference type="PROSITE" id="PS50850">
    <property type="entry name" value="MFS"/>
    <property type="match status" value="1"/>
</dbReference>
<reference evidence="9 10" key="1">
    <citation type="submission" date="2020-04" db="EMBL/GenBank/DDBJ databases">
        <authorList>
            <person name="Yoon J."/>
        </authorList>
    </citation>
    <scope>NUCLEOTIDE SEQUENCE [LARGE SCALE GENOMIC DNA]</scope>
    <source>
        <strain evidence="9 10">KMU-166</strain>
    </source>
</reference>
<feature type="transmembrane region" description="Helical" evidence="7">
    <location>
        <begin position="296"/>
        <end position="315"/>
    </location>
</feature>
<comment type="subcellular location">
    <subcellularLocation>
        <location evidence="1">Cell membrane</location>
        <topology evidence="1">Multi-pass membrane protein</topology>
    </subcellularLocation>
</comment>
<feature type="domain" description="Major facilitator superfamily (MFS) profile" evidence="8">
    <location>
        <begin position="22"/>
        <end position="408"/>
    </location>
</feature>
<evidence type="ECO:0000256" key="2">
    <source>
        <dbReference type="ARBA" id="ARBA00022448"/>
    </source>
</evidence>
<dbReference type="RefSeq" id="WP_168451095.1">
    <property type="nucleotide sequence ID" value="NZ_JAAWWK010000005.1"/>
</dbReference>
<keyword evidence="10" id="KW-1185">Reference proteome</keyword>
<evidence type="ECO:0000256" key="5">
    <source>
        <dbReference type="ARBA" id="ARBA00022989"/>
    </source>
</evidence>
<feature type="transmembrane region" description="Helical" evidence="7">
    <location>
        <begin position="380"/>
        <end position="403"/>
    </location>
</feature>
<dbReference type="InterPro" id="IPR036259">
    <property type="entry name" value="MFS_trans_sf"/>
</dbReference>
<evidence type="ECO:0000259" key="8">
    <source>
        <dbReference type="PROSITE" id="PS50850"/>
    </source>
</evidence>
<organism evidence="9 10">
    <name type="scientific">Spongiibacter thalassae</name>
    <dbReference type="NCBI Taxonomy" id="2721624"/>
    <lineage>
        <taxon>Bacteria</taxon>
        <taxon>Pseudomonadati</taxon>
        <taxon>Pseudomonadota</taxon>
        <taxon>Gammaproteobacteria</taxon>
        <taxon>Cellvibrionales</taxon>
        <taxon>Spongiibacteraceae</taxon>
        <taxon>Spongiibacter</taxon>
    </lineage>
</organism>
<keyword evidence="3" id="KW-1003">Cell membrane</keyword>
<keyword evidence="6 7" id="KW-0472">Membrane</keyword>
<keyword evidence="4 7" id="KW-0812">Transmembrane</keyword>
<proteinExistence type="predicted"/>
<evidence type="ECO:0000256" key="1">
    <source>
        <dbReference type="ARBA" id="ARBA00004651"/>
    </source>
</evidence>
<dbReference type="PANTHER" id="PTHR23513:SF11">
    <property type="entry name" value="STAPHYLOFERRIN A TRANSPORTER"/>
    <property type="match status" value="1"/>
</dbReference>
<name>A0ABX1GK80_9GAMM</name>
<dbReference type="Pfam" id="PF05977">
    <property type="entry name" value="MFS_3"/>
    <property type="match status" value="1"/>
</dbReference>
<feature type="transmembrane region" description="Helical" evidence="7">
    <location>
        <begin position="167"/>
        <end position="193"/>
    </location>
</feature>
<dbReference type="PANTHER" id="PTHR23513">
    <property type="entry name" value="INTEGRAL MEMBRANE EFFLUX PROTEIN-RELATED"/>
    <property type="match status" value="1"/>
</dbReference>